<comment type="caution">
    <text evidence="2">The sequence shown here is derived from an EMBL/GenBank/DDBJ whole genome shotgun (WGS) entry which is preliminary data.</text>
</comment>
<accession>G9ZJQ5</accession>
<dbReference type="Pfam" id="PF08238">
    <property type="entry name" value="Sel1"/>
    <property type="match status" value="7"/>
</dbReference>
<dbReference type="STRING" id="797473.HMPREF9080_03025"/>
<gene>
    <name evidence="2" type="ORF">HMPREF9080_03025</name>
</gene>
<dbReference type="InterPro" id="IPR050767">
    <property type="entry name" value="Sel1_AlgK"/>
</dbReference>
<dbReference type="InterPro" id="IPR011990">
    <property type="entry name" value="TPR-like_helical_dom_sf"/>
</dbReference>
<evidence type="ECO:0000313" key="3">
    <source>
        <dbReference type="Proteomes" id="UP000004750"/>
    </source>
</evidence>
<dbReference type="SUPFAM" id="SSF81901">
    <property type="entry name" value="HCP-like"/>
    <property type="match status" value="1"/>
</dbReference>
<proteinExistence type="predicted"/>
<dbReference type="SMART" id="SM00671">
    <property type="entry name" value="SEL1"/>
    <property type="match status" value="5"/>
</dbReference>
<protein>
    <submittedName>
        <fullName evidence="2">Sel1 repeat protein</fullName>
    </submittedName>
</protein>
<dbReference type="AlphaFoldDB" id="G9ZJQ5"/>
<dbReference type="InterPro" id="IPR006597">
    <property type="entry name" value="Sel1-like"/>
</dbReference>
<sequence length="301" mass="32712">MFIRPFFLTAALLCVHIVLATDSAAPEISAADIAVLQKADAARRSADFKEAYALYKTLADQGNARAETQIGLMYRMGELGRQDNAQAMAHFRQAATAGDGIAQFTLGLACQKGNNGAQKDDAEAARWFTLALGSLQRAAERQDAEAQRTLAMMYRDGLGVAKDEAQSKQWLHQAAENGDPLAQALWGTLLAKETGAEDIQPAIHWLQKAAEQNSVTAQDMLAHTQAMLGNQQEAEKWYRRAFALNEKAARQGKIIAQFRLGIAYRDGKGIPADADKARDWLAKAAAQGNDSAQKALQELKP</sequence>
<reference evidence="2 3" key="1">
    <citation type="submission" date="2011-08" db="EMBL/GenBank/DDBJ databases">
        <authorList>
            <person name="Weinstock G."/>
            <person name="Sodergren E."/>
            <person name="Clifton S."/>
            <person name="Fulton L."/>
            <person name="Fulton B."/>
            <person name="Courtney L."/>
            <person name="Fronick C."/>
            <person name="Harrison M."/>
            <person name="Strong C."/>
            <person name="Farmer C."/>
            <person name="Delahaunty K."/>
            <person name="Markovic C."/>
            <person name="Hall O."/>
            <person name="Minx P."/>
            <person name="Tomlinson C."/>
            <person name="Mitreva M."/>
            <person name="Hou S."/>
            <person name="Chen J."/>
            <person name="Wollam A."/>
            <person name="Pepin K.H."/>
            <person name="Johnson M."/>
            <person name="Bhonagiri V."/>
            <person name="Zhang X."/>
            <person name="Suruliraj S."/>
            <person name="Warren W."/>
            <person name="Chinwalla A."/>
            <person name="Mardis E.R."/>
            <person name="Wilson R.K."/>
        </authorList>
    </citation>
    <scope>NUCLEOTIDE SEQUENCE [LARGE SCALE GENOMIC DNA]</scope>
    <source>
        <strain evidence="2 3">F0432</strain>
    </source>
</reference>
<evidence type="ECO:0000256" key="1">
    <source>
        <dbReference type="SAM" id="SignalP"/>
    </source>
</evidence>
<keyword evidence="1" id="KW-0732">Signal</keyword>
<name>G9ZJQ5_9GAMM</name>
<dbReference type="PANTHER" id="PTHR11102">
    <property type="entry name" value="SEL-1-LIKE PROTEIN"/>
    <property type="match status" value="1"/>
</dbReference>
<organism evidence="2 3">
    <name type="scientific">Cardiobacterium valvarum F0432</name>
    <dbReference type="NCBI Taxonomy" id="797473"/>
    <lineage>
        <taxon>Bacteria</taxon>
        <taxon>Pseudomonadati</taxon>
        <taxon>Pseudomonadota</taxon>
        <taxon>Gammaproteobacteria</taxon>
        <taxon>Cardiobacteriales</taxon>
        <taxon>Cardiobacteriaceae</taxon>
        <taxon>Cardiobacterium</taxon>
    </lineage>
</organism>
<dbReference type="HOGENOM" id="CLU_000288_36_2_6"/>
<dbReference type="RefSeq" id="WP_006987008.1">
    <property type="nucleotide sequence ID" value="NZ_JH417971.1"/>
</dbReference>
<feature type="chain" id="PRO_5003530037" evidence="1">
    <location>
        <begin position="21"/>
        <end position="301"/>
    </location>
</feature>
<evidence type="ECO:0000313" key="2">
    <source>
        <dbReference type="EMBL" id="EHM49585.1"/>
    </source>
</evidence>
<feature type="signal peptide" evidence="1">
    <location>
        <begin position="1"/>
        <end position="20"/>
    </location>
</feature>
<dbReference type="Proteomes" id="UP000004750">
    <property type="component" value="Unassembled WGS sequence"/>
</dbReference>
<dbReference type="EMBL" id="AGCM01000195">
    <property type="protein sequence ID" value="EHM49585.1"/>
    <property type="molecule type" value="Genomic_DNA"/>
</dbReference>
<dbReference type="PANTHER" id="PTHR11102:SF160">
    <property type="entry name" value="ERAD-ASSOCIATED E3 UBIQUITIN-PROTEIN LIGASE COMPONENT HRD3"/>
    <property type="match status" value="1"/>
</dbReference>
<dbReference type="Gene3D" id="1.25.40.10">
    <property type="entry name" value="Tetratricopeptide repeat domain"/>
    <property type="match status" value="2"/>
</dbReference>